<comment type="similarity">
    <text evidence="9 11">Belongs to the adenylosuccinate synthetase family.</text>
</comment>
<evidence type="ECO:0000313" key="13">
    <source>
        <dbReference type="Proteomes" id="UP000816034"/>
    </source>
</evidence>
<dbReference type="RefSeq" id="XP_044554366.1">
    <property type="nucleotide sequence ID" value="XM_044688522.1"/>
</dbReference>
<dbReference type="AlphaFoldDB" id="A0AA88H3M7"/>
<evidence type="ECO:0000256" key="7">
    <source>
        <dbReference type="ARBA" id="ARBA00023134"/>
    </source>
</evidence>
<dbReference type="PROSITE" id="PS00513">
    <property type="entry name" value="ADENYLOSUCCIN_SYN_2"/>
    <property type="match status" value="1"/>
</dbReference>
<keyword evidence="7 9" id="KW-0342">GTP-binding</keyword>
<comment type="subunit">
    <text evidence="1 9">Homodimer.</text>
</comment>
<evidence type="ECO:0000256" key="3">
    <source>
        <dbReference type="ARBA" id="ARBA00022723"/>
    </source>
</evidence>
<dbReference type="NCBIfam" id="NF002223">
    <property type="entry name" value="PRK01117.1"/>
    <property type="match status" value="1"/>
</dbReference>
<evidence type="ECO:0000256" key="8">
    <source>
        <dbReference type="ARBA" id="ARBA00025008"/>
    </source>
</evidence>
<reference evidence="12 13" key="1">
    <citation type="journal article" date="2018" name="BMC Genomics">
        <title>The genome of Naegleria lovaniensis, the basis for a comparative approach to unravel pathogenicity factors of the human pathogenic amoeba N. fowleri.</title>
        <authorList>
            <person name="Liechti N."/>
            <person name="Schurch N."/>
            <person name="Bruggmann R."/>
            <person name="Wittwer M."/>
        </authorList>
    </citation>
    <scope>NUCLEOTIDE SEQUENCE [LARGE SCALE GENOMIC DNA]</scope>
    <source>
        <strain evidence="12 13">ATCC 30569</strain>
    </source>
</reference>
<dbReference type="InterPro" id="IPR042110">
    <property type="entry name" value="Adenylosuccinate_synth_dom2"/>
</dbReference>
<feature type="active site" description="Proton donor" evidence="9">
    <location>
        <position position="63"/>
    </location>
</feature>
<feature type="binding site" evidence="9">
    <location>
        <begin position="342"/>
        <end position="348"/>
    </location>
    <ligand>
        <name>substrate</name>
    </ligand>
</feature>
<dbReference type="PROSITE" id="PS01266">
    <property type="entry name" value="ADENYLOSUCCIN_SYN_1"/>
    <property type="match status" value="1"/>
</dbReference>
<evidence type="ECO:0000256" key="9">
    <source>
        <dbReference type="HAMAP-Rule" id="MF_03125"/>
    </source>
</evidence>
<dbReference type="InterPro" id="IPR033128">
    <property type="entry name" value="Adenylosuccin_syn_Lys_AS"/>
</dbReference>
<dbReference type="InterPro" id="IPR018220">
    <property type="entry name" value="Adenylosuccin_syn_GTP-bd"/>
</dbReference>
<comment type="subcellular location">
    <subcellularLocation>
        <location evidence="9">Cytoplasm</location>
    </subcellularLocation>
</comment>
<keyword evidence="13" id="KW-1185">Reference proteome</keyword>
<dbReference type="GO" id="GO:0005525">
    <property type="term" value="F:GTP binding"/>
    <property type="evidence" value="ECO:0007669"/>
    <property type="project" value="UniProtKB-UniRule"/>
</dbReference>
<comment type="caution">
    <text evidence="12">The sequence shown here is derived from an EMBL/GenBank/DDBJ whole genome shotgun (WGS) entry which is preliminary data.</text>
</comment>
<dbReference type="GO" id="GO:0005737">
    <property type="term" value="C:cytoplasm"/>
    <property type="evidence" value="ECO:0007669"/>
    <property type="project" value="UniProtKB-SubCell"/>
</dbReference>
<dbReference type="SMART" id="SM00788">
    <property type="entry name" value="Adenylsucc_synt"/>
    <property type="match status" value="1"/>
</dbReference>
<dbReference type="PANTHER" id="PTHR11846:SF0">
    <property type="entry name" value="ADENYLOSUCCINATE SYNTHETASE"/>
    <property type="match status" value="1"/>
</dbReference>
<protein>
    <recommendedName>
        <fullName evidence="9 11">Adenylosuccinate synthetase</fullName>
        <shortName evidence="9">AMPSase</shortName>
        <shortName evidence="9">AdSS</shortName>
        <ecNumber evidence="9 11">6.3.4.4</ecNumber>
    </recommendedName>
    <alternativeName>
        <fullName evidence="9">IMP--aspartate ligase</fullName>
    </alternativeName>
</protein>
<feature type="binding site" evidence="9">
    <location>
        <begin position="374"/>
        <end position="376"/>
    </location>
    <ligand>
        <name>GTP</name>
        <dbReference type="ChEBI" id="CHEBI:37565"/>
    </ligand>
</feature>
<feature type="binding site" evidence="9">
    <location>
        <position position="282"/>
    </location>
    <ligand>
        <name>IMP</name>
        <dbReference type="ChEBI" id="CHEBI:58053"/>
    </ligand>
</feature>
<comment type="catalytic activity">
    <reaction evidence="9 11">
        <text>IMP + L-aspartate + GTP = N(6)-(1,2-dicarboxyethyl)-AMP + GDP + phosphate + 2 H(+)</text>
        <dbReference type="Rhea" id="RHEA:15753"/>
        <dbReference type="ChEBI" id="CHEBI:15378"/>
        <dbReference type="ChEBI" id="CHEBI:29991"/>
        <dbReference type="ChEBI" id="CHEBI:37565"/>
        <dbReference type="ChEBI" id="CHEBI:43474"/>
        <dbReference type="ChEBI" id="CHEBI:57567"/>
        <dbReference type="ChEBI" id="CHEBI:58053"/>
        <dbReference type="ChEBI" id="CHEBI:58189"/>
        <dbReference type="EC" id="6.3.4.4"/>
    </reaction>
</comment>
<dbReference type="HAMAP" id="MF_00011">
    <property type="entry name" value="Adenylosucc_synth"/>
    <property type="match status" value="1"/>
</dbReference>
<feature type="binding site" evidence="9">
    <location>
        <begin position="456"/>
        <end position="458"/>
    </location>
    <ligand>
        <name>GTP</name>
        <dbReference type="ChEBI" id="CHEBI:37565"/>
    </ligand>
</feature>
<evidence type="ECO:0000256" key="5">
    <source>
        <dbReference type="ARBA" id="ARBA00022755"/>
    </source>
</evidence>
<evidence type="ECO:0000256" key="6">
    <source>
        <dbReference type="ARBA" id="ARBA00022842"/>
    </source>
</evidence>
<dbReference type="CDD" id="cd03108">
    <property type="entry name" value="AdSS"/>
    <property type="match status" value="1"/>
</dbReference>
<feature type="active site" evidence="10">
    <location>
        <position position="180"/>
    </location>
</feature>
<feature type="binding site" evidence="9">
    <location>
        <position position="348"/>
    </location>
    <ligand>
        <name>GTP</name>
        <dbReference type="ChEBI" id="CHEBI:37565"/>
    </ligand>
</feature>
<keyword evidence="2 9" id="KW-0436">Ligase</keyword>
<evidence type="ECO:0000256" key="2">
    <source>
        <dbReference type="ARBA" id="ARBA00022598"/>
    </source>
</evidence>
<evidence type="ECO:0000256" key="11">
    <source>
        <dbReference type="RuleBase" id="RU000520"/>
    </source>
</evidence>
<feature type="binding site" evidence="9">
    <location>
        <position position="35"/>
    </location>
    <ligand>
        <name>Mg(2+)</name>
        <dbReference type="ChEBI" id="CHEBI:18420"/>
    </ligand>
</feature>
<comment type="pathway">
    <text evidence="9 11">Purine metabolism; AMP biosynthesis via de novo pathway; AMP from IMP: step 1/2.</text>
</comment>
<dbReference type="EC" id="6.3.4.4" evidence="9 11"/>
<feature type="binding site" evidence="9">
    <location>
        <begin position="35"/>
        <end position="38"/>
    </location>
    <ligand>
        <name>IMP</name>
        <dbReference type="ChEBI" id="CHEBI:58053"/>
    </ligand>
</feature>
<dbReference type="Pfam" id="PF00709">
    <property type="entry name" value="Adenylsucc_synt"/>
    <property type="match status" value="1"/>
</dbReference>
<dbReference type="GeneID" id="68105178"/>
<gene>
    <name evidence="12" type="ORF">C9374_012724</name>
</gene>
<dbReference type="InterPro" id="IPR042109">
    <property type="entry name" value="Adenylosuccinate_synth_dom1"/>
</dbReference>
<dbReference type="FunFam" id="3.90.170.10:FF:000001">
    <property type="entry name" value="Adenylosuccinate synthetase"/>
    <property type="match status" value="1"/>
</dbReference>
<keyword evidence="3 9" id="KW-0479">Metal-binding</keyword>
<name>A0AA88H3M7_NAELO</name>
<sequence length="467" mass="50973">MSHQPQTTSTTSAFTNKYTQPKGTVRAVIGGQWGDEGKGKLVDLMARQHQVVCRYNGGSNAGHSIVDSNGHRYATNLLPSGVLTAGCINLIGNGVVLEVPKLLSEIDNLKEKNKKHKGDDSATIDQEFQDIEQRLLISDRVHLVFGFHKAIDGFQEGVLQETGSQIGTTKRGIGPTYTTKAARSGLRSGDLLTDFAVFEKKYMTLLKTLKSQYASCVELQNYDAQGELALYRDVYIPRVRPMIIDTVTYLHKAIYVDGLDILLEGANAVMLDIDFGTYPFVTSSSPCIGGACTGLGIPPRAISETFGVIKAYCTRVGAGPFPTELKDEIGDTIRKVGGEFGTTTGRPRSCGWLDVVAVKYGCMINGFTALCLTKLDVLDQLEEVKIGVAYKLDGVEIDTVPYSADDMARVEVVYESFPGWKSDISKVRTFEDLPENAQKFVKRIQELIGVPIKWIGTGAGRDSMICL</sequence>
<evidence type="ECO:0000256" key="4">
    <source>
        <dbReference type="ARBA" id="ARBA00022741"/>
    </source>
</evidence>
<comment type="function">
    <text evidence="11">Plays an important role in the de novo pathway of purine nucleotide biosynthesis.</text>
</comment>
<dbReference type="GO" id="GO:0046040">
    <property type="term" value="P:IMP metabolic process"/>
    <property type="evidence" value="ECO:0007669"/>
    <property type="project" value="TreeGrafter"/>
</dbReference>
<feature type="binding site" evidence="9">
    <location>
        <position position="267"/>
    </location>
    <ligand>
        <name>IMP</name>
        <dbReference type="ChEBI" id="CHEBI:58053"/>
    </ligand>
</feature>
<comment type="cofactor">
    <cofactor evidence="9">
        <name>Mg(2+)</name>
        <dbReference type="ChEBI" id="CHEBI:18420"/>
    </cofactor>
    <text evidence="9">Binds 1 Mg(2+) ion per subunit.</text>
</comment>
<evidence type="ECO:0000313" key="12">
    <source>
        <dbReference type="EMBL" id="KAG2392472.1"/>
    </source>
</evidence>
<feature type="binding site" evidence="9">
    <location>
        <position position="346"/>
    </location>
    <ligand>
        <name>IMP</name>
        <dbReference type="ChEBI" id="CHEBI:58053"/>
    </ligand>
</feature>
<accession>A0AA88H3M7</accession>
<dbReference type="Gene3D" id="1.10.300.10">
    <property type="entry name" value="Adenylosuccinate Synthetase, subunit A, domain 2"/>
    <property type="match status" value="1"/>
</dbReference>
<feature type="binding site" evidence="9">
    <location>
        <position position="62"/>
    </location>
    <ligand>
        <name>Mg(2+)</name>
        <dbReference type="ChEBI" id="CHEBI:18420"/>
    </ligand>
</feature>
<dbReference type="Gene3D" id="3.40.440.10">
    <property type="entry name" value="Adenylosuccinate Synthetase, subunit A, domain 1"/>
    <property type="match status" value="1"/>
</dbReference>
<dbReference type="InterPro" id="IPR027417">
    <property type="entry name" value="P-loop_NTPase"/>
</dbReference>
<dbReference type="GO" id="GO:0000287">
    <property type="term" value="F:magnesium ion binding"/>
    <property type="evidence" value="ECO:0007669"/>
    <property type="project" value="UniProtKB-UniRule"/>
</dbReference>
<keyword evidence="9" id="KW-0963">Cytoplasm</keyword>
<dbReference type="PANTHER" id="PTHR11846">
    <property type="entry name" value="ADENYLOSUCCINATE SYNTHETASE"/>
    <property type="match status" value="1"/>
</dbReference>
<feature type="binding site" evidence="9">
    <location>
        <position position="183"/>
    </location>
    <ligand>
        <name>IMP</name>
        <dbReference type="ChEBI" id="CHEBI:58053"/>
        <note>ligand shared between dimeric partners</note>
    </ligand>
</feature>
<evidence type="ECO:0000256" key="10">
    <source>
        <dbReference type="PROSITE-ProRule" id="PRU10134"/>
    </source>
</evidence>
<comment type="function">
    <text evidence="8">Plays an important role in the salvage pathway for purine nucleotide biosynthesis. Catalyzes the first committed step in the biosynthesis of AMP from IMP.</text>
</comment>
<keyword evidence="4 9" id="KW-0547">Nucleotide-binding</keyword>
<keyword evidence="6 9" id="KW-0460">Magnesium</keyword>
<feature type="binding site" evidence="9">
    <location>
        <position position="169"/>
    </location>
    <ligand>
        <name>IMP</name>
        <dbReference type="ChEBI" id="CHEBI:58053"/>
    </ligand>
</feature>
<dbReference type="InterPro" id="IPR042111">
    <property type="entry name" value="Adenylosuccinate_synth_dom3"/>
</dbReference>
<feature type="binding site" evidence="9">
    <location>
        <begin position="62"/>
        <end position="64"/>
    </location>
    <ligand>
        <name>GTP</name>
        <dbReference type="ChEBI" id="CHEBI:37565"/>
    </ligand>
</feature>
<comment type="function">
    <text evidence="9">Plays an important role in the de novo pathway and in the salvage pathway of purine nucleotide biosynthesis. Catalyzes the first commited step in the biosynthesis of AMP from IMP.</text>
</comment>
<dbReference type="Proteomes" id="UP000816034">
    <property type="component" value="Unassembled WGS sequence"/>
</dbReference>
<dbReference type="InterPro" id="IPR001114">
    <property type="entry name" value="Adenylosuccinate_synthetase"/>
</dbReference>
<dbReference type="EMBL" id="PYSW02000005">
    <property type="protein sequence ID" value="KAG2392472.1"/>
    <property type="molecule type" value="Genomic_DNA"/>
</dbReference>
<dbReference type="Gene3D" id="3.90.170.10">
    <property type="entry name" value="Adenylosuccinate Synthetase, subunit A, domain 3"/>
    <property type="match status" value="1"/>
</dbReference>
<dbReference type="GO" id="GO:0004019">
    <property type="term" value="F:adenylosuccinate synthase activity"/>
    <property type="evidence" value="ECO:0007669"/>
    <property type="project" value="UniProtKB-UniRule"/>
</dbReference>
<feature type="binding site" evidence="9">
    <location>
        <begin position="60"/>
        <end position="63"/>
    </location>
    <ligand>
        <name>IMP</name>
        <dbReference type="ChEBI" id="CHEBI:58053"/>
    </ligand>
</feature>
<keyword evidence="5 9" id="KW-0658">Purine biosynthesis</keyword>
<dbReference type="NCBIfam" id="TIGR00184">
    <property type="entry name" value="purA"/>
    <property type="match status" value="1"/>
</dbReference>
<organism evidence="12 13">
    <name type="scientific">Naegleria lovaniensis</name>
    <name type="common">Amoeba</name>
    <dbReference type="NCBI Taxonomy" id="51637"/>
    <lineage>
        <taxon>Eukaryota</taxon>
        <taxon>Discoba</taxon>
        <taxon>Heterolobosea</taxon>
        <taxon>Tetramitia</taxon>
        <taxon>Eutetramitia</taxon>
        <taxon>Vahlkampfiidae</taxon>
        <taxon>Naegleria</taxon>
    </lineage>
</organism>
<dbReference type="SUPFAM" id="SSF52540">
    <property type="entry name" value="P-loop containing nucleoside triphosphate hydrolases"/>
    <property type="match status" value="1"/>
</dbReference>
<feature type="binding site" evidence="9">
    <location>
        <begin position="34"/>
        <end position="40"/>
    </location>
    <ligand>
        <name>GTP</name>
        <dbReference type="ChEBI" id="CHEBI:37565"/>
    </ligand>
</feature>
<feature type="active site" description="Proton acceptor" evidence="9">
    <location>
        <position position="35"/>
    </location>
</feature>
<dbReference type="GO" id="GO:0044208">
    <property type="term" value="P:'de novo' AMP biosynthetic process"/>
    <property type="evidence" value="ECO:0007669"/>
    <property type="project" value="UniProtKB-UniRule"/>
</dbReference>
<proteinExistence type="inferred from homology"/>
<evidence type="ECO:0000256" key="1">
    <source>
        <dbReference type="ARBA" id="ARBA00011738"/>
    </source>
</evidence>